<dbReference type="SUPFAM" id="SSF48452">
    <property type="entry name" value="TPR-like"/>
    <property type="match status" value="1"/>
</dbReference>
<evidence type="ECO:0000256" key="4">
    <source>
        <dbReference type="ARBA" id="ARBA00023237"/>
    </source>
</evidence>
<dbReference type="eggNOG" id="COG4105">
    <property type="taxonomic scope" value="Bacteria"/>
</dbReference>
<keyword evidence="4 6" id="KW-0998">Cell outer membrane</keyword>
<keyword evidence="5 6" id="KW-0449">Lipoprotein</keyword>
<comment type="subcellular location">
    <subcellularLocation>
        <location evidence="6">Cell outer membrane</location>
        <topology evidence="6">Lipid-anchor</topology>
    </subcellularLocation>
</comment>
<evidence type="ECO:0000256" key="3">
    <source>
        <dbReference type="ARBA" id="ARBA00023139"/>
    </source>
</evidence>
<proteinExistence type="inferred from homology"/>
<dbReference type="KEGG" id="pzu:PHZ_c2311"/>
<evidence type="ECO:0000313" key="10">
    <source>
        <dbReference type="EMBL" id="ACG78721.1"/>
    </source>
</evidence>
<feature type="region of interest" description="Disordered" evidence="7">
    <location>
        <begin position="259"/>
        <end position="305"/>
    </location>
</feature>
<dbReference type="GO" id="GO:1990063">
    <property type="term" value="C:Bam protein complex"/>
    <property type="evidence" value="ECO:0007669"/>
    <property type="project" value="TreeGrafter"/>
</dbReference>
<sequence>MSSVRTSTRVVLVAAACALALGACAGNKKKPRLVYEERPVELLYATGANRLDRGLWNQAINYFQEVERQHPYSEWSRRSILMQAYAHYQSNDYPEAIGDADRFIQLYPGNPAAAYAHYIKAICYFEQIVDVGRDQAATGQALEALRAVVQRYPASEYAQDARLKIDMVNDQLAGKEMTVGRWYLRNGDTLAAVNRFKTVVDRYQTTTHTPEALYRLVEAYLTLGLTEEAKRNGAVLGYNYPGDPWYRDAYRLLTDKGLRPAVEPESGGRRGLLRLPFRKDKGQTIKPPAPEASATDAAATAPEPK</sequence>
<dbReference type="GO" id="GO:0043165">
    <property type="term" value="P:Gram-negative-bacterium-type cell outer membrane assembly"/>
    <property type="evidence" value="ECO:0007669"/>
    <property type="project" value="UniProtKB-UniRule"/>
</dbReference>
<dbReference type="Gene3D" id="1.25.40.10">
    <property type="entry name" value="Tetratricopeptide repeat domain"/>
    <property type="match status" value="1"/>
</dbReference>
<evidence type="ECO:0000256" key="6">
    <source>
        <dbReference type="HAMAP-Rule" id="MF_00922"/>
    </source>
</evidence>
<keyword evidence="1 6" id="KW-0732">Signal</keyword>
<organism evidence="10 11">
    <name type="scientific">Phenylobacterium zucineum (strain HLK1)</name>
    <dbReference type="NCBI Taxonomy" id="450851"/>
    <lineage>
        <taxon>Bacteria</taxon>
        <taxon>Pseudomonadati</taxon>
        <taxon>Pseudomonadota</taxon>
        <taxon>Alphaproteobacteria</taxon>
        <taxon>Caulobacterales</taxon>
        <taxon>Caulobacteraceae</taxon>
        <taxon>Phenylobacterium</taxon>
    </lineage>
</organism>
<evidence type="ECO:0000256" key="7">
    <source>
        <dbReference type="SAM" id="MobiDB-lite"/>
    </source>
</evidence>
<dbReference type="CDD" id="cd15830">
    <property type="entry name" value="BamD"/>
    <property type="match status" value="1"/>
</dbReference>
<dbReference type="EMBL" id="CP000747">
    <property type="protein sequence ID" value="ACG78721.1"/>
    <property type="molecule type" value="Genomic_DNA"/>
</dbReference>
<dbReference type="PANTHER" id="PTHR37423:SF1">
    <property type="entry name" value="OUTER MEMBRANE PROTEIN ASSEMBLY FACTOR BAMD"/>
    <property type="match status" value="1"/>
</dbReference>
<accession>B4RFF1</accession>
<evidence type="ECO:0000256" key="5">
    <source>
        <dbReference type="ARBA" id="ARBA00023288"/>
    </source>
</evidence>
<dbReference type="PANTHER" id="PTHR37423">
    <property type="entry name" value="SOLUBLE LYTIC MUREIN TRANSGLYCOSYLASE-RELATED"/>
    <property type="match status" value="1"/>
</dbReference>
<dbReference type="AlphaFoldDB" id="B4RFF1"/>
<comment type="similarity">
    <text evidence="6">Belongs to the BamD family.</text>
</comment>
<evidence type="ECO:0000256" key="2">
    <source>
        <dbReference type="ARBA" id="ARBA00023136"/>
    </source>
</evidence>
<dbReference type="InterPro" id="IPR011990">
    <property type="entry name" value="TPR-like_helical_dom_sf"/>
</dbReference>
<protein>
    <recommendedName>
        <fullName evidence="6">Outer membrane protein assembly factor BamD</fullName>
    </recommendedName>
</protein>
<evidence type="ECO:0000256" key="1">
    <source>
        <dbReference type="ARBA" id="ARBA00022729"/>
    </source>
</evidence>
<dbReference type="NCBIfam" id="TIGR03302">
    <property type="entry name" value="OM_YfiO"/>
    <property type="match status" value="1"/>
</dbReference>
<comment type="function">
    <text evidence="6">Part of the outer membrane protein assembly complex, which is involved in assembly and insertion of beta-barrel proteins into the outer membrane.</text>
</comment>
<keyword evidence="3 6" id="KW-0564">Palmitate</keyword>
<dbReference type="PROSITE" id="PS51257">
    <property type="entry name" value="PROKAR_LIPOPROTEIN"/>
    <property type="match status" value="1"/>
</dbReference>
<dbReference type="HAMAP" id="MF_00922">
    <property type="entry name" value="OM_assembly_BamD"/>
    <property type="match status" value="1"/>
</dbReference>
<dbReference type="InterPro" id="IPR039565">
    <property type="entry name" value="BamD-like"/>
</dbReference>
<dbReference type="Proteomes" id="UP000001868">
    <property type="component" value="Chromosome"/>
</dbReference>
<reference evidence="10 11" key="1">
    <citation type="journal article" date="2008" name="BMC Genomics">
        <title>Complete genome of Phenylobacterium zucineum - a novel facultative intracellular bacterium isolated from human erythroleukemia cell line K562.</title>
        <authorList>
            <person name="Luo Y."/>
            <person name="Xu X."/>
            <person name="Ding Z."/>
            <person name="Liu Z."/>
            <person name="Zhang B."/>
            <person name="Yan Z."/>
            <person name="Sun J."/>
            <person name="Hu S."/>
            <person name="Hu X."/>
        </authorList>
    </citation>
    <scope>NUCLEOTIDE SEQUENCE [LARGE SCALE GENOMIC DNA]</scope>
    <source>
        <strain evidence="10 11">HLK1</strain>
    </source>
</reference>
<dbReference type="Pfam" id="PF13525">
    <property type="entry name" value="YfiO"/>
    <property type="match status" value="1"/>
</dbReference>
<evidence type="ECO:0000259" key="9">
    <source>
        <dbReference type="Pfam" id="PF13525"/>
    </source>
</evidence>
<feature type="signal peptide" evidence="8">
    <location>
        <begin position="1"/>
        <end position="25"/>
    </location>
</feature>
<dbReference type="HOGENOM" id="CLU_065982_1_1_5"/>
<comment type="subunit">
    <text evidence="6">Part of the Bam complex.</text>
</comment>
<feature type="domain" description="Outer membrane lipoprotein BamD-like" evidence="9">
    <location>
        <begin position="39"/>
        <end position="232"/>
    </location>
</feature>
<feature type="compositionally biased region" description="Low complexity" evidence="7">
    <location>
        <begin position="291"/>
        <end position="305"/>
    </location>
</feature>
<dbReference type="STRING" id="450851.PHZ_c2311"/>
<dbReference type="GO" id="GO:0051205">
    <property type="term" value="P:protein insertion into membrane"/>
    <property type="evidence" value="ECO:0007669"/>
    <property type="project" value="UniProtKB-UniRule"/>
</dbReference>
<keyword evidence="2 6" id="KW-0472">Membrane</keyword>
<evidence type="ECO:0000256" key="8">
    <source>
        <dbReference type="SAM" id="SignalP"/>
    </source>
</evidence>
<gene>
    <name evidence="6" type="primary">bamD</name>
    <name evidence="10" type="ordered locus">PHZ_c2311</name>
</gene>
<keyword evidence="11" id="KW-1185">Reference proteome</keyword>
<evidence type="ECO:0000313" key="11">
    <source>
        <dbReference type="Proteomes" id="UP000001868"/>
    </source>
</evidence>
<feature type="chain" id="PRO_5009007713" description="Outer membrane protein assembly factor BamD" evidence="8">
    <location>
        <begin position="26"/>
        <end position="305"/>
    </location>
</feature>
<dbReference type="InterPro" id="IPR017689">
    <property type="entry name" value="BamD"/>
</dbReference>
<name>B4RFF1_PHEZH</name>